<dbReference type="AlphaFoldDB" id="A0A0J9C4W3"/>
<organism evidence="2 3">
    <name type="scientific">[Clostridium] citroniae WAL-19142</name>
    <dbReference type="NCBI Taxonomy" id="742734"/>
    <lineage>
        <taxon>Bacteria</taxon>
        <taxon>Bacillati</taxon>
        <taxon>Bacillota</taxon>
        <taxon>Clostridia</taxon>
        <taxon>Lachnospirales</taxon>
        <taxon>Lachnospiraceae</taxon>
        <taxon>Enterocloster</taxon>
    </lineage>
</organism>
<dbReference type="RefSeq" id="WP_007860593.1">
    <property type="nucleotide sequence ID" value="NZ_KQ235877.1"/>
</dbReference>
<feature type="domain" description="HTH cro/C1-type" evidence="1">
    <location>
        <begin position="19"/>
        <end position="65"/>
    </location>
</feature>
<dbReference type="EMBL" id="ADLK01000019">
    <property type="protein sequence ID" value="KMW20138.1"/>
    <property type="molecule type" value="Genomic_DNA"/>
</dbReference>
<dbReference type="InterPro" id="IPR001387">
    <property type="entry name" value="Cro/C1-type_HTH"/>
</dbReference>
<dbReference type="Proteomes" id="UP000037392">
    <property type="component" value="Unassembled WGS sequence"/>
</dbReference>
<dbReference type="InterPro" id="IPR010982">
    <property type="entry name" value="Lambda_DNA-bd_dom_sf"/>
</dbReference>
<dbReference type="Pfam" id="PF13443">
    <property type="entry name" value="HTH_26"/>
    <property type="match status" value="1"/>
</dbReference>
<sequence>MIDYTPFWKTLERSEENWYTLTKRHHVSDSTLHRLKHNKDVSMKTVNDLCRILNCDIEDIAVYVASDQDQKL</sequence>
<dbReference type="SUPFAM" id="SSF47413">
    <property type="entry name" value="lambda repressor-like DNA-binding domains"/>
    <property type="match status" value="1"/>
</dbReference>
<protein>
    <recommendedName>
        <fullName evidence="1">HTH cro/C1-type domain-containing protein</fullName>
    </recommendedName>
</protein>
<evidence type="ECO:0000313" key="2">
    <source>
        <dbReference type="EMBL" id="KMW20138.1"/>
    </source>
</evidence>
<evidence type="ECO:0000259" key="1">
    <source>
        <dbReference type="Pfam" id="PF13443"/>
    </source>
</evidence>
<accession>A0A0J9C4W3</accession>
<dbReference type="GO" id="GO:0003677">
    <property type="term" value="F:DNA binding"/>
    <property type="evidence" value="ECO:0007669"/>
    <property type="project" value="InterPro"/>
</dbReference>
<name>A0A0J9C4W3_9FIRM</name>
<gene>
    <name evidence="2" type="ORF">HMPREF9470_02153</name>
</gene>
<reference evidence="2 3" key="1">
    <citation type="submission" date="2011-04" db="EMBL/GenBank/DDBJ databases">
        <title>The Genome Sequence of Clostridium citroniae WAL-19142.</title>
        <authorList>
            <consortium name="The Broad Institute Genome Sequencing Platform"/>
            <person name="Earl A."/>
            <person name="Ward D."/>
            <person name="Feldgarden M."/>
            <person name="Gevers D."/>
            <person name="Warren Y.A."/>
            <person name="Tyrrell K.L."/>
            <person name="Citron D.M."/>
            <person name="Goldstein E.J."/>
            <person name="Daigneault M."/>
            <person name="Allen-Vercoe E."/>
            <person name="Young S.K."/>
            <person name="Zeng Q."/>
            <person name="Gargeya S."/>
            <person name="Fitzgerald M."/>
            <person name="Haas B."/>
            <person name="Abouelleil A."/>
            <person name="Alvarado L."/>
            <person name="Arachchi H.M."/>
            <person name="Berlin A."/>
            <person name="Brown A."/>
            <person name="Chapman S.B."/>
            <person name="Chen Z."/>
            <person name="Dunbar C."/>
            <person name="Freedman E."/>
            <person name="Gearin G."/>
            <person name="Gellesch M."/>
            <person name="Goldberg J."/>
            <person name="Griggs A."/>
            <person name="Gujja S."/>
            <person name="Heilman E.R."/>
            <person name="Heiman D."/>
            <person name="Howarth C."/>
            <person name="Larson L."/>
            <person name="Lui A."/>
            <person name="MacDonald P.J."/>
            <person name="Mehta T."/>
            <person name="Montmayeur A."/>
            <person name="Murphy C."/>
            <person name="Neiman D."/>
            <person name="Pearson M."/>
            <person name="Priest M."/>
            <person name="Roberts A."/>
            <person name="Saif S."/>
            <person name="Shea T."/>
            <person name="Shenoy N."/>
            <person name="Sisk P."/>
            <person name="Stolte C."/>
            <person name="Sykes S."/>
            <person name="White J."/>
            <person name="Yandava C."/>
            <person name="Wortman J."/>
            <person name="Nusbaum C."/>
            <person name="Birren B."/>
        </authorList>
    </citation>
    <scope>NUCLEOTIDE SEQUENCE [LARGE SCALE GENOMIC DNA]</scope>
    <source>
        <strain evidence="2 3">WAL-19142</strain>
    </source>
</reference>
<comment type="caution">
    <text evidence="2">The sequence shown here is derived from an EMBL/GenBank/DDBJ whole genome shotgun (WGS) entry which is preliminary data.</text>
</comment>
<dbReference type="OrthoDB" id="9807880at2"/>
<dbReference type="GeneID" id="93161905"/>
<dbReference type="PATRIC" id="fig|742734.4.peg.2316"/>
<proteinExistence type="predicted"/>
<evidence type="ECO:0000313" key="3">
    <source>
        <dbReference type="Proteomes" id="UP000037392"/>
    </source>
</evidence>